<keyword evidence="1" id="KW-1133">Transmembrane helix</keyword>
<keyword evidence="3" id="KW-0378">Hydrolase</keyword>
<evidence type="ECO:0000313" key="4">
    <source>
        <dbReference type="Proteomes" id="UP001596039"/>
    </source>
</evidence>
<accession>A0ABW0NLT9</accession>
<dbReference type="InterPro" id="IPR003675">
    <property type="entry name" value="Rce1/LyrA-like_dom"/>
</dbReference>
<dbReference type="EMBL" id="JBHSMG010000001">
    <property type="protein sequence ID" value="MFC5500997.1"/>
    <property type="molecule type" value="Genomic_DNA"/>
</dbReference>
<organism evidence="3 4">
    <name type="scientific">Lysinimonas soli</name>
    <dbReference type="NCBI Taxonomy" id="1074233"/>
    <lineage>
        <taxon>Bacteria</taxon>
        <taxon>Bacillati</taxon>
        <taxon>Actinomycetota</taxon>
        <taxon>Actinomycetes</taxon>
        <taxon>Micrococcales</taxon>
        <taxon>Microbacteriaceae</taxon>
        <taxon>Lysinimonas</taxon>
    </lineage>
</organism>
<comment type="caution">
    <text evidence="3">The sequence shown here is derived from an EMBL/GenBank/DDBJ whole genome shotgun (WGS) entry which is preliminary data.</text>
</comment>
<evidence type="ECO:0000313" key="3">
    <source>
        <dbReference type="EMBL" id="MFC5500997.1"/>
    </source>
</evidence>
<dbReference type="EC" id="3.4.-.-" evidence="3"/>
<sequence length="263" mass="28900">MGPTSVGVDLRPDRGRLWWEIALVLGLSLGQSAVYAIVSLADSLTRSKPLSQQTATLNPSLNDREVFDLIYQLLGLVFDVVPVLLVCFLLWNRGRPHLARLGIDARRPFGDAWRGLALALVIGIPGIGVYLAAKALDLGVTVDAAGLSSHWWTVPVLLLSAFRAGLLEEVIVLGYLFERLRELGWGRWRIIVAAALLRGSYHLYQGFGAFVGNVLMGLLFGYLFSRSKRVLPFVIAHFVIDAAIFVGYPWAVATFPELFGVVK</sequence>
<protein>
    <submittedName>
        <fullName evidence="3">CPBP family intramembrane glutamic endopeptidase</fullName>
        <ecNumber evidence="3">3.4.-.-</ecNumber>
    </submittedName>
</protein>
<dbReference type="Proteomes" id="UP001596039">
    <property type="component" value="Unassembled WGS sequence"/>
</dbReference>
<feature type="transmembrane region" description="Helical" evidence="1">
    <location>
        <begin position="231"/>
        <end position="251"/>
    </location>
</feature>
<dbReference type="Pfam" id="PF02517">
    <property type="entry name" value="Rce1-like"/>
    <property type="match status" value="1"/>
</dbReference>
<feature type="transmembrane region" description="Helical" evidence="1">
    <location>
        <begin position="112"/>
        <end position="132"/>
    </location>
</feature>
<gene>
    <name evidence="3" type="ORF">ACFPJ4_01950</name>
</gene>
<keyword evidence="1" id="KW-0812">Transmembrane</keyword>
<proteinExistence type="predicted"/>
<name>A0ABW0NLT9_9MICO</name>
<reference evidence="4" key="1">
    <citation type="journal article" date="2019" name="Int. J. Syst. Evol. Microbiol.">
        <title>The Global Catalogue of Microorganisms (GCM) 10K type strain sequencing project: providing services to taxonomists for standard genome sequencing and annotation.</title>
        <authorList>
            <consortium name="The Broad Institute Genomics Platform"/>
            <consortium name="The Broad Institute Genome Sequencing Center for Infectious Disease"/>
            <person name="Wu L."/>
            <person name="Ma J."/>
        </authorList>
    </citation>
    <scope>NUCLEOTIDE SEQUENCE [LARGE SCALE GENOMIC DNA]</scope>
    <source>
        <strain evidence="4">CGMCC 4.6997</strain>
    </source>
</reference>
<keyword evidence="4" id="KW-1185">Reference proteome</keyword>
<feature type="transmembrane region" description="Helical" evidence="1">
    <location>
        <begin position="207"/>
        <end position="224"/>
    </location>
</feature>
<feature type="transmembrane region" description="Helical" evidence="1">
    <location>
        <begin position="69"/>
        <end position="91"/>
    </location>
</feature>
<dbReference type="GO" id="GO:0016787">
    <property type="term" value="F:hydrolase activity"/>
    <property type="evidence" value="ECO:0007669"/>
    <property type="project" value="UniProtKB-KW"/>
</dbReference>
<feature type="domain" description="CAAX prenyl protease 2/Lysostaphin resistance protein A-like" evidence="2">
    <location>
        <begin position="151"/>
        <end position="242"/>
    </location>
</feature>
<evidence type="ECO:0000256" key="1">
    <source>
        <dbReference type="SAM" id="Phobius"/>
    </source>
</evidence>
<dbReference type="RefSeq" id="WP_386739754.1">
    <property type="nucleotide sequence ID" value="NZ_JBHSMG010000001.1"/>
</dbReference>
<feature type="transmembrane region" description="Helical" evidence="1">
    <location>
        <begin position="21"/>
        <end position="41"/>
    </location>
</feature>
<keyword evidence="1" id="KW-0472">Membrane</keyword>
<evidence type="ECO:0000259" key="2">
    <source>
        <dbReference type="Pfam" id="PF02517"/>
    </source>
</evidence>